<dbReference type="Proteomes" id="UP000037288">
    <property type="component" value="Unassembled WGS sequence"/>
</dbReference>
<evidence type="ECO:0000313" key="1">
    <source>
        <dbReference type="EMBL" id="KNB50866.1"/>
    </source>
</evidence>
<dbReference type="PATRIC" id="fig|1678637.3.peg.4472"/>
<dbReference type="AlphaFoldDB" id="A0A0K9XCM9"/>
<dbReference type="OrthoDB" id="3873412at2"/>
<dbReference type="RefSeq" id="WP_049717787.1">
    <property type="nucleotide sequence ID" value="NZ_LFXA01000013.1"/>
</dbReference>
<comment type="caution">
    <text evidence="1">The sequence shown here is derived from an EMBL/GenBank/DDBJ whole genome shotgun (WGS) entry which is preliminary data.</text>
</comment>
<gene>
    <name evidence="1" type="ORF">AC230_20860</name>
</gene>
<proteinExistence type="predicted"/>
<name>A0A0K9XCM9_9ACTN</name>
<dbReference type="EMBL" id="LFXA01000013">
    <property type="protein sequence ID" value="KNB50866.1"/>
    <property type="molecule type" value="Genomic_DNA"/>
</dbReference>
<protein>
    <submittedName>
        <fullName evidence="1">Membrane protein</fullName>
    </submittedName>
</protein>
<accession>A0A0K9XCM9</accession>
<keyword evidence="2" id="KW-1185">Reference proteome</keyword>
<evidence type="ECO:0000313" key="2">
    <source>
        <dbReference type="Proteomes" id="UP000037288"/>
    </source>
</evidence>
<reference evidence="2" key="1">
    <citation type="submission" date="2015-07" db="EMBL/GenBank/DDBJ databases">
        <title>Draft genome sequence of Streptomyces sp. CMAA 1322, a bacterium isolated from Caatinga biome, from dry forest semiarid of Brazil.</title>
        <authorList>
            <person name="Santos S.N."/>
            <person name="Gacesa R."/>
            <person name="Taketani R.G."/>
            <person name="Long P.F."/>
            <person name="Melo I.S."/>
        </authorList>
    </citation>
    <scope>NUCLEOTIDE SEQUENCE [LARGE SCALE GENOMIC DNA]</scope>
    <source>
        <strain evidence="2">CMAA 1322</strain>
    </source>
</reference>
<organism evidence="1 2">
    <name type="scientific">Streptomyces caatingaensis</name>
    <dbReference type="NCBI Taxonomy" id="1678637"/>
    <lineage>
        <taxon>Bacteria</taxon>
        <taxon>Bacillati</taxon>
        <taxon>Actinomycetota</taxon>
        <taxon>Actinomycetes</taxon>
        <taxon>Kitasatosporales</taxon>
        <taxon>Streptomycetaceae</taxon>
        <taxon>Streptomyces</taxon>
    </lineage>
</organism>
<sequence>MAVSISTVMLMGIVVVFLIRGGHIRPGSAVACVLFGFTLASTGMAPTINSGLLSIARVVSSF</sequence>